<feature type="domain" description="Mannosyl-glycoprotein endo-beta-N-acetylglucosamidase-like" evidence="2">
    <location>
        <begin position="98"/>
        <end position="245"/>
    </location>
</feature>
<name>M5ESU6_9HYPH</name>
<dbReference type="SMART" id="SM00047">
    <property type="entry name" value="LYZ2"/>
    <property type="match status" value="1"/>
</dbReference>
<dbReference type="InterPro" id="IPR051056">
    <property type="entry name" value="Glycosyl_Hydrolase_73"/>
</dbReference>
<keyword evidence="1" id="KW-0378">Hydrolase</keyword>
<dbReference type="PRINTS" id="PR01002">
    <property type="entry name" value="FLGFLGJ"/>
</dbReference>
<evidence type="ECO:0000313" key="4">
    <source>
        <dbReference type="Proteomes" id="UP000012062"/>
    </source>
</evidence>
<keyword evidence="4" id="KW-1185">Reference proteome</keyword>
<dbReference type="GO" id="GO:0004040">
    <property type="term" value="F:amidase activity"/>
    <property type="evidence" value="ECO:0007669"/>
    <property type="project" value="InterPro"/>
</dbReference>
<dbReference type="Pfam" id="PF01832">
    <property type="entry name" value="Glucosaminidase"/>
    <property type="match status" value="1"/>
</dbReference>
<dbReference type="PANTHER" id="PTHR33308:SF9">
    <property type="entry name" value="PEPTIDOGLYCAN HYDROLASE FLGJ"/>
    <property type="match status" value="1"/>
</dbReference>
<dbReference type="STRING" id="1297569.MESS2_690011"/>
<reference evidence="3 4" key="1">
    <citation type="submission" date="2013-02" db="EMBL/GenBank/DDBJ databases">
        <authorList>
            <person name="Genoscope - CEA"/>
        </authorList>
    </citation>
    <scope>NUCLEOTIDE SEQUENCE [LARGE SCALE GENOMIC DNA]</scope>
    <source>
        <strain evidence="3 4">STM 2683</strain>
    </source>
</reference>
<dbReference type="GO" id="GO:0071973">
    <property type="term" value="P:bacterial-type flagellum-dependent cell motility"/>
    <property type="evidence" value="ECO:0007669"/>
    <property type="project" value="TreeGrafter"/>
</dbReference>
<proteinExistence type="predicted"/>
<gene>
    <name evidence="3" type="ORF">MESS2_690011</name>
</gene>
<sequence>MGQAFQDDLPTDALLADLSPSAVDDLVQAAHAANAESLVNAGVNVDIASQNARAAVADRATYSGGRPGPEQFAAVFGVEEAGKQFETFKGEAGNFGADLLAAKGNRKKFVNAFYQAGKSAGLTDTQARLMAAQAAHESGSGKHAPGFNYFGIKAGKSWKGETQRLWTHEEINGRSVRVKQVFRKYATPDEGIRDRIAFMQRRFGKANDATDIDSALAELQHGKFGAYATDSNYAGKLRPYLKELR</sequence>
<evidence type="ECO:0000313" key="3">
    <source>
        <dbReference type="EMBL" id="CCV08009.1"/>
    </source>
</evidence>
<dbReference type="Gene3D" id="1.10.530.10">
    <property type="match status" value="1"/>
</dbReference>
<protein>
    <recommendedName>
        <fullName evidence="2">Mannosyl-glycoprotein endo-beta-N-acetylglucosamidase-like domain-containing protein</fullName>
    </recommendedName>
</protein>
<dbReference type="Proteomes" id="UP000012062">
    <property type="component" value="Unassembled WGS sequence"/>
</dbReference>
<dbReference type="InterPro" id="IPR002901">
    <property type="entry name" value="MGlyc_endo_b_GlcNAc-like_dom"/>
</dbReference>
<comment type="caution">
    <text evidence="3">The sequence shown here is derived from an EMBL/GenBank/DDBJ whole genome shotgun (WGS) entry which is preliminary data.</text>
</comment>
<accession>M5ESU6</accession>
<organism evidence="3 4">
    <name type="scientific">Mesorhizobium metallidurans STM 2683</name>
    <dbReference type="NCBI Taxonomy" id="1297569"/>
    <lineage>
        <taxon>Bacteria</taxon>
        <taxon>Pseudomonadati</taxon>
        <taxon>Pseudomonadota</taxon>
        <taxon>Alphaproteobacteria</taxon>
        <taxon>Hyphomicrobiales</taxon>
        <taxon>Phyllobacteriaceae</taxon>
        <taxon>Mesorhizobium</taxon>
    </lineage>
</organism>
<evidence type="ECO:0000256" key="1">
    <source>
        <dbReference type="ARBA" id="ARBA00022801"/>
    </source>
</evidence>
<dbReference type="PANTHER" id="PTHR33308">
    <property type="entry name" value="PEPTIDOGLYCAN HYDROLASE FLGJ"/>
    <property type="match status" value="1"/>
</dbReference>
<dbReference type="EMBL" id="CAUM01000138">
    <property type="protein sequence ID" value="CCV08009.1"/>
    <property type="molecule type" value="Genomic_DNA"/>
</dbReference>
<evidence type="ECO:0000259" key="2">
    <source>
        <dbReference type="SMART" id="SM00047"/>
    </source>
</evidence>
<dbReference type="eggNOG" id="COG1705">
    <property type="taxonomic scope" value="Bacteria"/>
</dbReference>
<dbReference type="AlphaFoldDB" id="M5ESU6"/>